<dbReference type="SUPFAM" id="SSF53756">
    <property type="entry name" value="UDP-Glycosyltransferase/glycogen phosphorylase"/>
    <property type="match status" value="1"/>
</dbReference>
<keyword evidence="2" id="KW-0328">Glycosyltransferase</keyword>
<reference evidence="2 3" key="1">
    <citation type="submission" date="2021-12" db="EMBL/GenBank/DDBJ databases">
        <title>Discovery of the Pendulisporaceae a myxobacterial family with distinct sporulation behavior and unique specialized metabolism.</title>
        <authorList>
            <person name="Garcia R."/>
            <person name="Popoff A."/>
            <person name="Bader C.D."/>
            <person name="Loehr J."/>
            <person name="Walesch S."/>
            <person name="Walt C."/>
            <person name="Boldt J."/>
            <person name="Bunk B."/>
            <person name="Haeckl F.J.F.P.J."/>
            <person name="Gunesch A.P."/>
            <person name="Birkelbach J."/>
            <person name="Nuebel U."/>
            <person name="Pietschmann T."/>
            <person name="Bach T."/>
            <person name="Mueller R."/>
        </authorList>
    </citation>
    <scope>NUCLEOTIDE SEQUENCE [LARGE SCALE GENOMIC DNA]</scope>
    <source>
        <strain evidence="2 3">MSr12523</strain>
    </source>
</reference>
<name>A0ABZ2KJE0_9BACT</name>
<dbReference type="InterPro" id="IPR001296">
    <property type="entry name" value="Glyco_trans_1"/>
</dbReference>
<sequence>MASPQASQYNNVTEYDNSRSIEARAIKSRPLRLLFANPGLHAFGNNEGGIKSFRGLIVAMAAAGHECKVISIPAPVPVDGSDHSQWGRLCSTIQDGSAMPPISVDFTDDLPIVELRQGRGGVFEQIRRLLLIRKRFGALVRQRVQDWNPDWVVWENGAGNLRFALTLARGKLALSIASTLLLPFGPASSKEWFLSSSTSVYRRIPKIICASVFMQKYVHNYAGLSSVYQPPVSYGAPPFRRVGRFDGAVTMVNPCVAKGAKIFEALAKSFPDTRFRAIKTYMGVYSGLRSLPNVEISPSREDLDEALSDTSVLVVPSICGESGAMIVLDAMLRGVPVIVSNDGGLPEYRLGVNDCIEVTPLRFVRTWTGAPRAIQAPVRVDPWCTALQPLISDASIWEARASKSVEAAQSYLKKLSVSPLSDYLRT</sequence>
<gene>
    <name evidence="2" type="ORF">LZC95_18415</name>
</gene>
<evidence type="ECO:0000259" key="1">
    <source>
        <dbReference type="Pfam" id="PF00534"/>
    </source>
</evidence>
<keyword evidence="2" id="KW-0808">Transferase</keyword>
<proteinExistence type="predicted"/>
<evidence type="ECO:0000313" key="3">
    <source>
        <dbReference type="Proteomes" id="UP001379533"/>
    </source>
</evidence>
<dbReference type="Proteomes" id="UP001379533">
    <property type="component" value="Chromosome"/>
</dbReference>
<dbReference type="Pfam" id="PF00534">
    <property type="entry name" value="Glycos_transf_1"/>
    <property type="match status" value="1"/>
</dbReference>
<organism evidence="2 3">
    <name type="scientific">Pendulispora brunnea</name>
    <dbReference type="NCBI Taxonomy" id="2905690"/>
    <lineage>
        <taxon>Bacteria</taxon>
        <taxon>Pseudomonadati</taxon>
        <taxon>Myxococcota</taxon>
        <taxon>Myxococcia</taxon>
        <taxon>Myxococcales</taxon>
        <taxon>Sorangiineae</taxon>
        <taxon>Pendulisporaceae</taxon>
        <taxon>Pendulispora</taxon>
    </lineage>
</organism>
<dbReference type="GO" id="GO:0016757">
    <property type="term" value="F:glycosyltransferase activity"/>
    <property type="evidence" value="ECO:0007669"/>
    <property type="project" value="UniProtKB-KW"/>
</dbReference>
<accession>A0ABZ2KJE0</accession>
<dbReference type="Gene3D" id="3.40.50.2000">
    <property type="entry name" value="Glycogen Phosphorylase B"/>
    <property type="match status" value="1"/>
</dbReference>
<dbReference type="EC" id="2.4.-.-" evidence="2"/>
<evidence type="ECO:0000313" key="2">
    <source>
        <dbReference type="EMBL" id="WXA98792.1"/>
    </source>
</evidence>
<dbReference type="EMBL" id="CP089982">
    <property type="protein sequence ID" value="WXA98792.1"/>
    <property type="molecule type" value="Genomic_DNA"/>
</dbReference>
<protein>
    <submittedName>
        <fullName evidence="2">Glycosyltransferase</fullName>
        <ecNumber evidence="2">2.4.-.-</ecNumber>
    </submittedName>
</protein>
<dbReference type="RefSeq" id="WP_394849406.1">
    <property type="nucleotide sequence ID" value="NZ_CP089982.1"/>
</dbReference>
<feature type="domain" description="Glycosyl transferase family 1" evidence="1">
    <location>
        <begin position="299"/>
        <end position="348"/>
    </location>
</feature>
<keyword evidence="3" id="KW-1185">Reference proteome</keyword>